<keyword evidence="2" id="KW-1185">Reference proteome</keyword>
<dbReference type="Proteomes" id="UP001151760">
    <property type="component" value="Unassembled WGS sequence"/>
</dbReference>
<evidence type="ECO:0000313" key="1">
    <source>
        <dbReference type="EMBL" id="GJT46275.1"/>
    </source>
</evidence>
<organism evidence="1 2">
    <name type="scientific">Tanacetum coccineum</name>
    <dbReference type="NCBI Taxonomy" id="301880"/>
    <lineage>
        <taxon>Eukaryota</taxon>
        <taxon>Viridiplantae</taxon>
        <taxon>Streptophyta</taxon>
        <taxon>Embryophyta</taxon>
        <taxon>Tracheophyta</taxon>
        <taxon>Spermatophyta</taxon>
        <taxon>Magnoliopsida</taxon>
        <taxon>eudicotyledons</taxon>
        <taxon>Gunneridae</taxon>
        <taxon>Pentapetalae</taxon>
        <taxon>asterids</taxon>
        <taxon>campanulids</taxon>
        <taxon>Asterales</taxon>
        <taxon>Asteraceae</taxon>
        <taxon>Asteroideae</taxon>
        <taxon>Anthemideae</taxon>
        <taxon>Anthemidinae</taxon>
        <taxon>Tanacetum</taxon>
    </lineage>
</organism>
<accession>A0ABQ5E5X6</accession>
<proteinExistence type="predicted"/>
<reference evidence="1" key="2">
    <citation type="submission" date="2022-01" db="EMBL/GenBank/DDBJ databases">
        <authorList>
            <person name="Yamashiro T."/>
            <person name="Shiraishi A."/>
            <person name="Satake H."/>
            <person name="Nakayama K."/>
        </authorList>
    </citation>
    <scope>NUCLEOTIDE SEQUENCE</scope>
</reference>
<protein>
    <submittedName>
        <fullName evidence="1">Uncharacterized protein</fullName>
    </submittedName>
</protein>
<evidence type="ECO:0000313" key="2">
    <source>
        <dbReference type="Proteomes" id="UP001151760"/>
    </source>
</evidence>
<name>A0ABQ5E5X6_9ASTR</name>
<reference evidence="1" key="1">
    <citation type="journal article" date="2022" name="Int. J. Mol. Sci.">
        <title>Draft Genome of Tanacetum Coccineum: Genomic Comparison of Closely Related Tanacetum-Family Plants.</title>
        <authorList>
            <person name="Yamashiro T."/>
            <person name="Shiraishi A."/>
            <person name="Nakayama K."/>
            <person name="Satake H."/>
        </authorList>
    </citation>
    <scope>NUCLEOTIDE SEQUENCE</scope>
</reference>
<sequence>MELTVLSKVRKEDRLTNTMLKTGENQRNLQWTLLYRNKLLCFFGEQKQCLMCEVNPSKIPSFDFICASWESILPLQRLGKVRIANSGFYTTGGWVSNDILVALRRVEEFKKKCMDKGEKERSLQQRFRQETGSITVVSQRKACLCLSRRYDTTSVLLLCSLELDNNVDHRWQSCDSASITKNQSTKRA</sequence>
<comment type="caution">
    <text evidence="1">The sequence shown here is derived from an EMBL/GenBank/DDBJ whole genome shotgun (WGS) entry which is preliminary data.</text>
</comment>
<dbReference type="EMBL" id="BQNB010015971">
    <property type="protein sequence ID" value="GJT46275.1"/>
    <property type="molecule type" value="Genomic_DNA"/>
</dbReference>
<gene>
    <name evidence="1" type="ORF">Tco_0954990</name>
</gene>